<keyword evidence="1 3" id="KW-0732">Signal</keyword>
<name>J3NE57_ORYBR</name>
<feature type="compositionally biased region" description="Basic and acidic residues" evidence="2">
    <location>
        <begin position="28"/>
        <end position="39"/>
    </location>
</feature>
<dbReference type="PANTHER" id="PTHR31080">
    <property type="entry name" value="PECTINESTERASE INHIBITOR-LIKE"/>
    <property type="match status" value="1"/>
</dbReference>
<feature type="chain" id="PRO_5003775839" description="Pectinesterase inhibitor domain-containing protein" evidence="3">
    <location>
        <begin position="28"/>
        <end position="132"/>
    </location>
</feature>
<dbReference type="CDD" id="cd15800">
    <property type="entry name" value="PMEI-like_2"/>
    <property type="match status" value="1"/>
</dbReference>
<dbReference type="HOGENOM" id="CLU_1850303_0_0_1"/>
<dbReference type="Gene3D" id="1.20.140.40">
    <property type="entry name" value="Invertase/pectin methylesterase inhibitor family protein"/>
    <property type="match status" value="1"/>
</dbReference>
<dbReference type="NCBIfam" id="TIGR01614">
    <property type="entry name" value="PME_inhib"/>
    <property type="match status" value="1"/>
</dbReference>
<dbReference type="EnsemblPlants" id="OB12G22650.1">
    <property type="protein sequence ID" value="OB12G22650.1"/>
    <property type="gene ID" value="OB12G22650"/>
</dbReference>
<evidence type="ECO:0000256" key="1">
    <source>
        <dbReference type="ARBA" id="ARBA00022729"/>
    </source>
</evidence>
<dbReference type="InterPro" id="IPR035513">
    <property type="entry name" value="Invertase/methylesterase_inhib"/>
</dbReference>
<dbReference type="Pfam" id="PF04043">
    <property type="entry name" value="PMEI"/>
    <property type="match status" value="1"/>
</dbReference>
<dbReference type="eggNOG" id="ENOG502S99C">
    <property type="taxonomic scope" value="Eukaryota"/>
</dbReference>
<reference evidence="5" key="1">
    <citation type="journal article" date="2013" name="Nat. Commun.">
        <title>Whole-genome sequencing of Oryza brachyantha reveals mechanisms underlying Oryza genome evolution.</title>
        <authorList>
            <person name="Chen J."/>
            <person name="Huang Q."/>
            <person name="Gao D."/>
            <person name="Wang J."/>
            <person name="Lang Y."/>
            <person name="Liu T."/>
            <person name="Li B."/>
            <person name="Bai Z."/>
            <person name="Luis Goicoechea J."/>
            <person name="Liang C."/>
            <person name="Chen C."/>
            <person name="Zhang W."/>
            <person name="Sun S."/>
            <person name="Liao Y."/>
            <person name="Zhang X."/>
            <person name="Yang L."/>
            <person name="Song C."/>
            <person name="Wang M."/>
            <person name="Shi J."/>
            <person name="Liu G."/>
            <person name="Liu J."/>
            <person name="Zhou H."/>
            <person name="Zhou W."/>
            <person name="Yu Q."/>
            <person name="An N."/>
            <person name="Chen Y."/>
            <person name="Cai Q."/>
            <person name="Wang B."/>
            <person name="Liu B."/>
            <person name="Min J."/>
            <person name="Huang Y."/>
            <person name="Wu H."/>
            <person name="Li Z."/>
            <person name="Zhang Y."/>
            <person name="Yin Y."/>
            <person name="Song W."/>
            <person name="Jiang J."/>
            <person name="Jackson S.A."/>
            <person name="Wing R.A."/>
            <person name="Wang J."/>
            <person name="Chen M."/>
        </authorList>
    </citation>
    <scope>NUCLEOTIDE SEQUENCE [LARGE SCALE GENOMIC DNA]</scope>
    <source>
        <strain evidence="5">cv. IRGC 101232</strain>
    </source>
</reference>
<dbReference type="SUPFAM" id="SSF101148">
    <property type="entry name" value="Plant invertase/pectin methylesterase inhibitor"/>
    <property type="match status" value="1"/>
</dbReference>
<dbReference type="InterPro" id="IPR051955">
    <property type="entry name" value="PME_Inhibitor"/>
</dbReference>
<dbReference type="GO" id="GO:0004857">
    <property type="term" value="F:enzyme inhibitor activity"/>
    <property type="evidence" value="ECO:0007669"/>
    <property type="project" value="InterPro"/>
</dbReference>
<dbReference type="Gramene" id="OB12G22650.1">
    <property type="protein sequence ID" value="OB12G22650.1"/>
    <property type="gene ID" value="OB12G22650"/>
</dbReference>
<feature type="domain" description="Pectinesterase inhibitor" evidence="4">
    <location>
        <begin position="1"/>
        <end position="124"/>
    </location>
</feature>
<keyword evidence="6" id="KW-1185">Reference proteome</keyword>
<dbReference type="PANTHER" id="PTHR31080:SF281">
    <property type="entry name" value="OS12G0561500 PROTEIN"/>
    <property type="match status" value="1"/>
</dbReference>
<proteinExistence type="predicted"/>
<accession>J3NE57</accession>
<sequence length="132" mass="13707">MTPPLVACVRVLLVAAAVAASPAGAAADARKSAAERLGDPETPPLARGPLGDCVDSYEDIAYSLDQAEKAMAAGDRGTTGTMLDAVRTDVDTCDQGFEDREELEPLKPKQDEELAKLASICIDIAAAAGLRH</sequence>
<protein>
    <recommendedName>
        <fullName evidence="4">Pectinesterase inhibitor domain-containing protein</fullName>
    </recommendedName>
</protein>
<feature type="region of interest" description="Disordered" evidence="2">
    <location>
        <begin position="28"/>
        <end position="51"/>
    </location>
</feature>
<evidence type="ECO:0000313" key="5">
    <source>
        <dbReference type="EnsemblPlants" id="OB12G22650.1"/>
    </source>
</evidence>
<dbReference type="Proteomes" id="UP000006038">
    <property type="component" value="Chromosome 12"/>
</dbReference>
<feature type="signal peptide" evidence="3">
    <location>
        <begin position="1"/>
        <end position="27"/>
    </location>
</feature>
<reference evidence="5" key="2">
    <citation type="submission" date="2013-04" db="UniProtKB">
        <authorList>
            <consortium name="EnsemblPlants"/>
        </authorList>
    </citation>
    <scope>IDENTIFICATION</scope>
</reference>
<dbReference type="SMART" id="SM00856">
    <property type="entry name" value="PMEI"/>
    <property type="match status" value="1"/>
</dbReference>
<evidence type="ECO:0000256" key="3">
    <source>
        <dbReference type="SAM" id="SignalP"/>
    </source>
</evidence>
<evidence type="ECO:0000259" key="4">
    <source>
        <dbReference type="SMART" id="SM00856"/>
    </source>
</evidence>
<organism evidence="5">
    <name type="scientific">Oryza brachyantha</name>
    <name type="common">malo sina</name>
    <dbReference type="NCBI Taxonomy" id="4533"/>
    <lineage>
        <taxon>Eukaryota</taxon>
        <taxon>Viridiplantae</taxon>
        <taxon>Streptophyta</taxon>
        <taxon>Embryophyta</taxon>
        <taxon>Tracheophyta</taxon>
        <taxon>Spermatophyta</taxon>
        <taxon>Magnoliopsida</taxon>
        <taxon>Liliopsida</taxon>
        <taxon>Poales</taxon>
        <taxon>Poaceae</taxon>
        <taxon>BOP clade</taxon>
        <taxon>Oryzoideae</taxon>
        <taxon>Oryzeae</taxon>
        <taxon>Oryzinae</taxon>
        <taxon>Oryza</taxon>
    </lineage>
</organism>
<dbReference type="AlphaFoldDB" id="J3NE57"/>
<evidence type="ECO:0000313" key="6">
    <source>
        <dbReference type="Proteomes" id="UP000006038"/>
    </source>
</evidence>
<dbReference type="InterPro" id="IPR006501">
    <property type="entry name" value="Pectinesterase_inhib_dom"/>
</dbReference>
<evidence type="ECO:0000256" key="2">
    <source>
        <dbReference type="SAM" id="MobiDB-lite"/>
    </source>
</evidence>